<keyword evidence="2" id="KW-0808">Transferase</keyword>
<dbReference type="Proteomes" id="UP000325315">
    <property type="component" value="Unassembled WGS sequence"/>
</dbReference>
<accession>A0A5B6WNU0</accession>
<keyword evidence="3" id="KW-1185">Reference proteome</keyword>
<dbReference type="PANTHER" id="PTHR32108">
    <property type="entry name" value="DNA-DIRECTED RNA POLYMERASE SUBUNIT ALPHA"/>
    <property type="match status" value="1"/>
</dbReference>
<keyword evidence="2" id="KW-0675">Receptor</keyword>
<organism evidence="2 3">
    <name type="scientific">Gossypium australe</name>
    <dbReference type="NCBI Taxonomy" id="47621"/>
    <lineage>
        <taxon>Eukaryota</taxon>
        <taxon>Viridiplantae</taxon>
        <taxon>Streptophyta</taxon>
        <taxon>Embryophyta</taxon>
        <taxon>Tracheophyta</taxon>
        <taxon>Spermatophyta</taxon>
        <taxon>Magnoliopsida</taxon>
        <taxon>eudicotyledons</taxon>
        <taxon>Gunneridae</taxon>
        <taxon>Pentapetalae</taxon>
        <taxon>rosids</taxon>
        <taxon>malvids</taxon>
        <taxon>Malvales</taxon>
        <taxon>Malvaceae</taxon>
        <taxon>Malvoideae</taxon>
        <taxon>Gossypium</taxon>
    </lineage>
</organism>
<evidence type="ECO:0000256" key="1">
    <source>
        <dbReference type="SAM" id="MobiDB-lite"/>
    </source>
</evidence>
<name>A0A5B6WNU0_9ROSI</name>
<comment type="caution">
    <text evidence="2">The sequence shown here is derived from an EMBL/GenBank/DDBJ whole genome shotgun (WGS) entry which is preliminary data.</text>
</comment>
<reference evidence="3" key="1">
    <citation type="journal article" date="2019" name="Plant Biotechnol. J.">
        <title>Genome sequencing of the Australian wild diploid species Gossypium australe highlights disease resistance and delayed gland morphogenesis.</title>
        <authorList>
            <person name="Cai Y."/>
            <person name="Cai X."/>
            <person name="Wang Q."/>
            <person name="Wang P."/>
            <person name="Zhang Y."/>
            <person name="Cai C."/>
            <person name="Xu Y."/>
            <person name="Wang K."/>
            <person name="Zhou Z."/>
            <person name="Wang C."/>
            <person name="Geng S."/>
            <person name="Li B."/>
            <person name="Dong Q."/>
            <person name="Hou Y."/>
            <person name="Wang H."/>
            <person name="Ai P."/>
            <person name="Liu Z."/>
            <person name="Yi F."/>
            <person name="Sun M."/>
            <person name="An G."/>
            <person name="Cheng J."/>
            <person name="Zhang Y."/>
            <person name="Shi Q."/>
            <person name="Xie Y."/>
            <person name="Shi X."/>
            <person name="Chang Y."/>
            <person name="Huang F."/>
            <person name="Chen Y."/>
            <person name="Hong S."/>
            <person name="Mi L."/>
            <person name="Sun Q."/>
            <person name="Zhang L."/>
            <person name="Zhou B."/>
            <person name="Peng R."/>
            <person name="Zhang X."/>
            <person name="Liu F."/>
        </authorList>
    </citation>
    <scope>NUCLEOTIDE SEQUENCE [LARGE SCALE GENOMIC DNA]</scope>
    <source>
        <strain evidence="3">cv. PA1801</strain>
    </source>
</reference>
<gene>
    <name evidence="2" type="ORF">EPI10_005115</name>
</gene>
<dbReference type="EMBL" id="SMMG02000002">
    <property type="protein sequence ID" value="KAA3482906.1"/>
    <property type="molecule type" value="Genomic_DNA"/>
</dbReference>
<feature type="region of interest" description="Disordered" evidence="1">
    <location>
        <begin position="1"/>
        <end position="26"/>
    </location>
</feature>
<keyword evidence="2" id="KW-0418">Kinase</keyword>
<proteinExistence type="predicted"/>
<evidence type="ECO:0000313" key="2">
    <source>
        <dbReference type="EMBL" id="KAA3482906.1"/>
    </source>
</evidence>
<sequence>MFPPNTMPAQSQPKNEQRPARPNLEKLQFTPIPVSYGELYPKLLEKQMISPHYMAPLKPPYSKWYDPNASCIYHVGNQGHSTENCLSFKRRVQGLIDAYILRFDGASNMAGNPLPNHTEGNMSAMTKEDMCTTRRYHGNMMSTLSYPKVKNSKLRLEVSEVGHFTHSGRCYSPEVVEPRKMTGDWNQKGKAPMHEAEVEFETPSEQEVKRPVNEEEAHEFLKFIKQSEYNVVEQLNKQPARISVLSLLLNHNHIGMLCLKC</sequence>
<protein>
    <submittedName>
        <fullName evidence="2">LRR receptor-like serine/threonine-protein kinase FLS2</fullName>
    </submittedName>
</protein>
<dbReference type="AlphaFoldDB" id="A0A5B6WNU0"/>
<dbReference type="PANTHER" id="PTHR32108:SF9">
    <property type="entry name" value="REVERSE TRANSCRIPTASE RNASE H-LIKE DOMAIN-CONTAINING PROTEIN"/>
    <property type="match status" value="1"/>
</dbReference>
<dbReference type="GO" id="GO:0016301">
    <property type="term" value="F:kinase activity"/>
    <property type="evidence" value="ECO:0007669"/>
    <property type="project" value="UniProtKB-KW"/>
</dbReference>
<dbReference type="OrthoDB" id="1002577at2759"/>
<evidence type="ECO:0000313" key="3">
    <source>
        <dbReference type="Proteomes" id="UP000325315"/>
    </source>
</evidence>